<reference evidence="1 2" key="1">
    <citation type="journal article" date="2019" name="Int. J. Syst. Evol. Microbiol.">
        <title>The Global Catalogue of Microorganisms (GCM) 10K type strain sequencing project: providing services to taxonomists for standard genome sequencing and annotation.</title>
        <authorList>
            <consortium name="The Broad Institute Genomics Platform"/>
            <consortium name="The Broad Institute Genome Sequencing Center for Infectious Disease"/>
            <person name="Wu L."/>
            <person name="Ma J."/>
        </authorList>
    </citation>
    <scope>NUCLEOTIDE SEQUENCE [LARGE SCALE GENOMIC DNA]</scope>
    <source>
        <strain evidence="1 2">JCM 6835</strain>
    </source>
</reference>
<dbReference type="EMBL" id="BAAATE010000024">
    <property type="protein sequence ID" value="GAA2683763.1"/>
    <property type="molecule type" value="Genomic_DNA"/>
</dbReference>
<organism evidence="1 2">
    <name type="scientific">Nonomuraea recticatena</name>
    <dbReference type="NCBI Taxonomy" id="46178"/>
    <lineage>
        <taxon>Bacteria</taxon>
        <taxon>Bacillati</taxon>
        <taxon>Actinomycetota</taxon>
        <taxon>Actinomycetes</taxon>
        <taxon>Streptosporangiales</taxon>
        <taxon>Streptosporangiaceae</taxon>
        <taxon>Nonomuraea</taxon>
    </lineage>
</organism>
<sequence length="68" mass="7526">MRVRRDYPTGVVTVVDGRLTVAVSSRANMVVELTRPISVTRPLGRRAQVTTIHFFTDDPSTALKQLTA</sequence>
<keyword evidence="2" id="KW-1185">Reference proteome</keyword>
<comment type="caution">
    <text evidence="1">The sequence shown here is derived from an EMBL/GenBank/DDBJ whole genome shotgun (WGS) entry which is preliminary data.</text>
</comment>
<gene>
    <name evidence="1" type="ORF">GCM10010412_069660</name>
</gene>
<accession>A0ABN3SSU0</accession>
<evidence type="ECO:0000313" key="1">
    <source>
        <dbReference type="EMBL" id="GAA2683763.1"/>
    </source>
</evidence>
<name>A0ABN3SSU0_9ACTN</name>
<dbReference type="Proteomes" id="UP001501666">
    <property type="component" value="Unassembled WGS sequence"/>
</dbReference>
<evidence type="ECO:0000313" key="2">
    <source>
        <dbReference type="Proteomes" id="UP001501666"/>
    </source>
</evidence>
<proteinExistence type="predicted"/>
<protein>
    <submittedName>
        <fullName evidence="1">Uncharacterized protein</fullName>
    </submittedName>
</protein>